<keyword evidence="2" id="KW-1185">Reference proteome</keyword>
<evidence type="ECO:0000313" key="2">
    <source>
        <dbReference type="Proteomes" id="UP000305539"/>
    </source>
</evidence>
<proteinExistence type="predicted"/>
<gene>
    <name evidence="1" type="ORF">FAZ69_04475</name>
</gene>
<reference evidence="1 2" key="1">
    <citation type="submission" date="2019-04" db="EMBL/GenBank/DDBJ databases">
        <title>Trinickia sp. 7GSK02, isolated from subtropical forest soil.</title>
        <authorList>
            <person name="Gao Z.-H."/>
            <person name="Qiu L.-H."/>
        </authorList>
    </citation>
    <scope>NUCLEOTIDE SEQUENCE [LARGE SCALE GENOMIC DNA]</scope>
    <source>
        <strain evidence="1 2">7GSK02</strain>
    </source>
</reference>
<comment type="caution">
    <text evidence="1">The sequence shown here is derived from an EMBL/GenBank/DDBJ whole genome shotgun (WGS) entry which is preliminary data.</text>
</comment>
<name>A0A4U1IDG3_9BURK</name>
<dbReference type="OrthoDB" id="9132988at2"/>
<organism evidence="1 2">
    <name type="scientific">Trinickia terrae</name>
    <dbReference type="NCBI Taxonomy" id="2571161"/>
    <lineage>
        <taxon>Bacteria</taxon>
        <taxon>Pseudomonadati</taxon>
        <taxon>Pseudomonadota</taxon>
        <taxon>Betaproteobacteria</taxon>
        <taxon>Burkholderiales</taxon>
        <taxon>Burkholderiaceae</taxon>
        <taxon>Trinickia</taxon>
    </lineage>
</organism>
<sequence>MRRENLIGAFRAALSSIIEPRFFETERGFQGALIIELHRRVPLTAGTVIEQEYQKRLLIHGISQRPDIVIHEPFDPSRHRARTDGNHAVLEIKRRSTERQAILDFEKLRVMTEVLDYPLAMFVNIDSAETYVEVSPPELRDRLICFAVYRGDTGTEVIERRA</sequence>
<dbReference type="AlphaFoldDB" id="A0A4U1IDG3"/>
<evidence type="ECO:0000313" key="1">
    <source>
        <dbReference type="EMBL" id="TKC91703.1"/>
    </source>
</evidence>
<dbReference type="EMBL" id="SWJE01000002">
    <property type="protein sequence ID" value="TKC91703.1"/>
    <property type="molecule type" value="Genomic_DNA"/>
</dbReference>
<dbReference type="RefSeq" id="WP_136892739.1">
    <property type="nucleotide sequence ID" value="NZ_SWJE01000002.1"/>
</dbReference>
<dbReference type="Proteomes" id="UP000305539">
    <property type="component" value="Unassembled WGS sequence"/>
</dbReference>
<protein>
    <submittedName>
        <fullName evidence="1">Uncharacterized protein</fullName>
    </submittedName>
</protein>
<accession>A0A4U1IDG3</accession>